<evidence type="ECO:0000259" key="1">
    <source>
        <dbReference type="Pfam" id="PF00561"/>
    </source>
</evidence>
<dbReference type="PANTHER" id="PTHR45763">
    <property type="entry name" value="HYDROLASE, ALPHA/BETA FOLD FAMILY PROTEIN, EXPRESSED-RELATED"/>
    <property type="match status" value="1"/>
</dbReference>
<dbReference type="SUPFAM" id="SSF53474">
    <property type="entry name" value="alpha/beta-Hydrolases"/>
    <property type="match status" value="1"/>
</dbReference>
<dbReference type="InterPro" id="IPR000073">
    <property type="entry name" value="AB_hydrolase_1"/>
</dbReference>
<dbReference type="Pfam" id="PF00561">
    <property type="entry name" value="Abhydrolase_1"/>
    <property type="match status" value="1"/>
</dbReference>
<feature type="domain" description="AB hydrolase-1" evidence="1">
    <location>
        <begin position="28"/>
        <end position="275"/>
    </location>
</feature>
<protein>
    <submittedName>
        <fullName evidence="2">Pimeloyl-ACP methyl ester carboxylesterase</fullName>
    </submittedName>
</protein>
<evidence type="ECO:0000313" key="2">
    <source>
        <dbReference type="EMBL" id="VFJ70332.1"/>
    </source>
</evidence>
<dbReference type="EMBL" id="CAADEX010000276">
    <property type="protein sequence ID" value="VFJ70332.1"/>
    <property type="molecule type" value="Genomic_DNA"/>
</dbReference>
<gene>
    <name evidence="2" type="ORF">BECKDK2373B_GA0170837_12761</name>
</gene>
<reference evidence="2" key="1">
    <citation type="submission" date="2019-02" db="EMBL/GenBank/DDBJ databases">
        <authorList>
            <person name="Gruber-Vodicka R. H."/>
            <person name="Seah K. B. B."/>
        </authorList>
    </citation>
    <scope>NUCLEOTIDE SEQUENCE</scope>
    <source>
        <strain evidence="2">BECK_DK47</strain>
    </source>
</reference>
<dbReference type="Gene3D" id="3.40.50.1820">
    <property type="entry name" value="alpha/beta hydrolase"/>
    <property type="match status" value="1"/>
</dbReference>
<dbReference type="PANTHER" id="PTHR45763:SF46">
    <property type="entry name" value="AB HYDROLASE-1 DOMAIN-CONTAINING PROTEIN"/>
    <property type="match status" value="1"/>
</dbReference>
<accession>A0A450TQH5</accession>
<dbReference type="AlphaFoldDB" id="A0A450TQH5"/>
<organism evidence="2">
    <name type="scientific">Candidatus Kentrum sp. DK</name>
    <dbReference type="NCBI Taxonomy" id="2126562"/>
    <lineage>
        <taxon>Bacteria</taxon>
        <taxon>Pseudomonadati</taxon>
        <taxon>Pseudomonadota</taxon>
        <taxon>Gammaproteobacteria</taxon>
        <taxon>Candidatus Kentrum</taxon>
    </lineage>
</organism>
<dbReference type="InterPro" id="IPR029058">
    <property type="entry name" value="AB_hydrolase_fold"/>
</dbReference>
<name>A0A450TQH5_9GAMM</name>
<proteinExistence type="predicted"/>
<sequence>MSFEDKFITLDDGRTLAYTEHGDPAGKPMFFFHGNPGSRLIRPADEGIAERLGVRIITPDRPGYGLSDFQPGRRLLDYPRDITQLADALGLERFAVFGVSAGGMYVAVCAHSIPERLTGAAIVSGAAPFDRDNPYEGMGQAWKRAFRLCKLPTPLLRPIIALQAYLQKRYPEKTFDNMAAMFSKADAEIIRKPSVRTGFFRNLPEAARKGTRGWTREVRIVVSPWGFRPEDIHFPVHLWYWADDPAIPPPMGRYLESRIPNTIGHFLPGGGHLSITEYWEEIVKGLLG</sequence>